<evidence type="ECO:0000313" key="3">
    <source>
        <dbReference type="RefSeq" id="XP_010489674.1"/>
    </source>
</evidence>
<gene>
    <name evidence="3" type="primary">LOC104767331</name>
</gene>
<dbReference type="Proteomes" id="UP000694864">
    <property type="component" value="Chromosome 19"/>
</dbReference>
<reference evidence="3" key="2">
    <citation type="submission" date="2025-08" db="UniProtKB">
        <authorList>
            <consortium name="RefSeq"/>
        </authorList>
    </citation>
    <scope>IDENTIFICATION</scope>
    <source>
        <tissue evidence="3">Leaf</tissue>
    </source>
</reference>
<dbReference type="GeneID" id="104767331"/>
<feature type="coiled-coil region" evidence="1">
    <location>
        <begin position="101"/>
        <end position="128"/>
    </location>
</feature>
<organism evidence="2 3">
    <name type="scientific">Camelina sativa</name>
    <name type="common">False flax</name>
    <name type="synonym">Myagrum sativum</name>
    <dbReference type="NCBI Taxonomy" id="90675"/>
    <lineage>
        <taxon>Eukaryota</taxon>
        <taxon>Viridiplantae</taxon>
        <taxon>Streptophyta</taxon>
        <taxon>Embryophyta</taxon>
        <taxon>Tracheophyta</taxon>
        <taxon>Spermatophyta</taxon>
        <taxon>Magnoliopsida</taxon>
        <taxon>eudicotyledons</taxon>
        <taxon>Gunneridae</taxon>
        <taxon>Pentapetalae</taxon>
        <taxon>rosids</taxon>
        <taxon>malvids</taxon>
        <taxon>Brassicales</taxon>
        <taxon>Brassicaceae</taxon>
        <taxon>Camelineae</taxon>
        <taxon>Camelina</taxon>
    </lineage>
</organism>
<proteinExistence type="predicted"/>
<evidence type="ECO:0000313" key="2">
    <source>
        <dbReference type="Proteomes" id="UP000694864"/>
    </source>
</evidence>
<evidence type="ECO:0000256" key="1">
    <source>
        <dbReference type="SAM" id="Coils"/>
    </source>
</evidence>
<accession>A0ABM0XR66</accession>
<protein>
    <submittedName>
        <fullName evidence="3">Polyamine-modulated factor 1-binding protein 1-like</fullName>
    </submittedName>
</protein>
<reference evidence="2" key="1">
    <citation type="journal article" date="2014" name="Nat. Commun.">
        <title>The emerging biofuel crop Camelina sativa retains a highly undifferentiated hexaploid genome structure.</title>
        <authorList>
            <person name="Kagale S."/>
            <person name="Koh C."/>
            <person name="Nixon J."/>
            <person name="Bollina V."/>
            <person name="Clarke W.E."/>
            <person name="Tuteja R."/>
            <person name="Spillane C."/>
            <person name="Robinson S.J."/>
            <person name="Links M.G."/>
            <person name="Clarke C."/>
            <person name="Higgins E.E."/>
            <person name="Huebert T."/>
            <person name="Sharpe A.G."/>
            <person name="Parkin I.A."/>
        </authorList>
    </citation>
    <scope>NUCLEOTIDE SEQUENCE [LARGE SCALE GENOMIC DNA]</scope>
    <source>
        <strain evidence="2">cv. DH55</strain>
    </source>
</reference>
<feature type="coiled-coil region" evidence="1">
    <location>
        <begin position="211"/>
        <end position="320"/>
    </location>
</feature>
<name>A0ABM0XR66_CAMSA</name>
<dbReference type="RefSeq" id="XP_010489674.1">
    <property type="nucleotide sequence ID" value="XM_010491372.1"/>
</dbReference>
<keyword evidence="2" id="KW-1185">Reference proteome</keyword>
<sequence length="391" mass="45832">MVFNREEAAREKMRAGDIVHKLLTRCVNCGHGHTYSREGMNRFMRCTVCQKSYVACSKGDEPSSSTKRQRGSVEELVKNVSEVDGFGAAESERTKRDKRMKHKAEEDYTQLQKRMDELEKRTDEYTLKQHEGFMHADIKKTTHVVKPAESSDFMRVMADNKEFLSVLRNQTIRQSIEAARRQAAEIIAGSEKQKHLPHEFKTVQDALLRRLQNLETKETQRQQRRQELETMVLRIHEIQNLQTKIAKLHHQQRLKETLTIKLEEEESKQLPKTSSLLDLIGLTKQVEEQKIELESIKEQVASTNRKLDMQQERLNTVNNNVRWVEDRILDEEATQREVKETYDRRKLDLARIKAELDYEKRESAQLQRKISDDVIEIRQANKSIATTSSRF</sequence>
<keyword evidence="1" id="KW-0175">Coiled coil</keyword>